<evidence type="ECO:0000313" key="2">
    <source>
        <dbReference type="Proteomes" id="UP000244889"/>
    </source>
</evidence>
<dbReference type="Proteomes" id="UP000244889">
    <property type="component" value="Unassembled WGS sequence"/>
</dbReference>
<proteinExistence type="predicted"/>
<reference evidence="2" key="1">
    <citation type="submission" date="2018-03" db="EMBL/GenBank/DDBJ databases">
        <authorList>
            <person name="Batty M. E."/>
            <person name="Batty M E."/>
        </authorList>
    </citation>
    <scope>NUCLEOTIDE SEQUENCE [LARGE SCALE GENOMIC DNA]</scope>
</reference>
<gene>
    <name evidence="1" type="ORF">FPW1038_01802</name>
</gene>
<evidence type="ECO:0000313" key="1">
    <source>
        <dbReference type="EMBL" id="SPM45584.1"/>
    </source>
</evidence>
<name>A0A2R8F323_ORITS</name>
<sequence length="46" mass="5678">MFEKVYVYKITDTKTFKNFIKINKEESNRLLSKLENDVEWCYKNLI</sequence>
<dbReference type="AlphaFoldDB" id="A0A2R8F323"/>
<protein>
    <submittedName>
        <fullName evidence="1">Uncharacterized protein</fullName>
    </submittedName>
</protein>
<dbReference type="EMBL" id="OOHR01000014">
    <property type="protein sequence ID" value="SPM45584.1"/>
    <property type="molecule type" value="Genomic_DNA"/>
</dbReference>
<accession>A0A2R8F323</accession>
<organism evidence="1 2">
    <name type="scientific">Orientia tsutsugamushi</name>
    <name type="common">Rickettsia tsutsugamushi</name>
    <dbReference type="NCBI Taxonomy" id="784"/>
    <lineage>
        <taxon>Bacteria</taxon>
        <taxon>Pseudomonadati</taxon>
        <taxon>Pseudomonadota</taxon>
        <taxon>Alphaproteobacteria</taxon>
        <taxon>Rickettsiales</taxon>
        <taxon>Rickettsiaceae</taxon>
        <taxon>Rickettsieae</taxon>
        <taxon>Orientia</taxon>
    </lineage>
</organism>